<reference evidence="1 2" key="1">
    <citation type="journal article" date="2020" name="Nat. Food">
        <title>A phased Vanilla planifolia genome enables genetic improvement of flavour and production.</title>
        <authorList>
            <person name="Hasing T."/>
            <person name="Tang H."/>
            <person name="Brym M."/>
            <person name="Khazi F."/>
            <person name="Huang T."/>
            <person name="Chambers A.H."/>
        </authorList>
    </citation>
    <scope>NUCLEOTIDE SEQUENCE [LARGE SCALE GENOMIC DNA]</scope>
    <source>
        <tissue evidence="1">Leaf</tissue>
    </source>
</reference>
<organism evidence="1 2">
    <name type="scientific">Vanilla planifolia</name>
    <name type="common">Vanilla</name>
    <dbReference type="NCBI Taxonomy" id="51239"/>
    <lineage>
        <taxon>Eukaryota</taxon>
        <taxon>Viridiplantae</taxon>
        <taxon>Streptophyta</taxon>
        <taxon>Embryophyta</taxon>
        <taxon>Tracheophyta</taxon>
        <taxon>Spermatophyta</taxon>
        <taxon>Magnoliopsida</taxon>
        <taxon>Liliopsida</taxon>
        <taxon>Asparagales</taxon>
        <taxon>Orchidaceae</taxon>
        <taxon>Vanilloideae</taxon>
        <taxon>Vanilleae</taxon>
        <taxon>Vanilla</taxon>
    </lineage>
</organism>
<accession>A0A835R7M9</accession>
<evidence type="ECO:0000313" key="2">
    <source>
        <dbReference type="Proteomes" id="UP000636800"/>
    </source>
</evidence>
<sequence length="68" mass="7693">MVRKIYIYTKEEVQKMNPGTLNPRTEGNSPLLLDDMDVDNVHQAKTALDSNNLPFGLCRLRQFGISGK</sequence>
<protein>
    <submittedName>
        <fullName evidence="1">Uncharacterized protein</fullName>
    </submittedName>
</protein>
<gene>
    <name evidence="1" type="ORF">HPP92_011740</name>
</gene>
<evidence type="ECO:0000313" key="1">
    <source>
        <dbReference type="EMBL" id="KAG0480882.1"/>
    </source>
</evidence>
<dbReference type="AlphaFoldDB" id="A0A835R7M9"/>
<comment type="caution">
    <text evidence="1">The sequence shown here is derived from an EMBL/GenBank/DDBJ whole genome shotgun (WGS) entry which is preliminary data.</text>
</comment>
<dbReference type="EMBL" id="JADCNL010000005">
    <property type="protein sequence ID" value="KAG0480882.1"/>
    <property type="molecule type" value="Genomic_DNA"/>
</dbReference>
<name>A0A835R7M9_VANPL</name>
<dbReference type="OrthoDB" id="422720at2759"/>
<dbReference type="Proteomes" id="UP000636800">
    <property type="component" value="Chromosome 5"/>
</dbReference>
<proteinExistence type="predicted"/>
<keyword evidence="2" id="KW-1185">Reference proteome</keyword>